<evidence type="ECO:0000313" key="1">
    <source>
        <dbReference type="EMBL" id="EON63499.1"/>
    </source>
</evidence>
<dbReference type="RefSeq" id="XP_007778816.1">
    <property type="nucleotide sequence ID" value="XM_007780626.1"/>
</dbReference>
<keyword evidence="2" id="KW-1185">Reference proteome</keyword>
<dbReference type="Proteomes" id="UP000016924">
    <property type="component" value="Unassembled WGS sequence"/>
</dbReference>
<proteinExistence type="predicted"/>
<accession>R7YNV4</accession>
<dbReference type="EMBL" id="JH767563">
    <property type="protein sequence ID" value="EON63499.1"/>
    <property type="molecule type" value="Genomic_DNA"/>
</dbReference>
<sequence length="67" mass="7333">MSTLGVEDLAEIISNANIHNRKAGNYNARMREVEGQLQAAVDKLVKPQAEHGSQIAVLHLDNIKAKL</sequence>
<name>R7YNV4_CONA1</name>
<dbReference type="HOGENOM" id="CLU_2812236_0_0_1"/>
<protein>
    <submittedName>
        <fullName evidence="1">Uncharacterized protein</fullName>
    </submittedName>
</protein>
<reference evidence="2" key="1">
    <citation type="submission" date="2012-06" db="EMBL/GenBank/DDBJ databases">
        <title>The genome sequence of Coniosporium apollinis CBS 100218.</title>
        <authorList>
            <consortium name="The Broad Institute Genome Sequencing Platform"/>
            <person name="Cuomo C."/>
            <person name="Gorbushina A."/>
            <person name="Noack S."/>
            <person name="Walker B."/>
            <person name="Young S.K."/>
            <person name="Zeng Q."/>
            <person name="Gargeya S."/>
            <person name="Fitzgerald M."/>
            <person name="Haas B."/>
            <person name="Abouelleil A."/>
            <person name="Alvarado L."/>
            <person name="Arachchi H.M."/>
            <person name="Berlin A.M."/>
            <person name="Chapman S.B."/>
            <person name="Goldberg J."/>
            <person name="Griggs A."/>
            <person name="Gujja S."/>
            <person name="Hansen M."/>
            <person name="Howarth C."/>
            <person name="Imamovic A."/>
            <person name="Larimer J."/>
            <person name="McCowan C."/>
            <person name="Montmayeur A."/>
            <person name="Murphy C."/>
            <person name="Neiman D."/>
            <person name="Pearson M."/>
            <person name="Priest M."/>
            <person name="Roberts A."/>
            <person name="Saif S."/>
            <person name="Shea T."/>
            <person name="Sisk P."/>
            <person name="Sykes S."/>
            <person name="Wortman J."/>
            <person name="Nusbaum C."/>
            <person name="Birren B."/>
        </authorList>
    </citation>
    <scope>NUCLEOTIDE SEQUENCE [LARGE SCALE GENOMIC DNA]</scope>
    <source>
        <strain evidence="2">CBS 100218</strain>
    </source>
</reference>
<gene>
    <name evidence="1" type="ORF">W97_02727</name>
</gene>
<organism evidence="1 2">
    <name type="scientific">Coniosporium apollinis (strain CBS 100218)</name>
    <name type="common">Rock-inhabiting black yeast</name>
    <dbReference type="NCBI Taxonomy" id="1168221"/>
    <lineage>
        <taxon>Eukaryota</taxon>
        <taxon>Fungi</taxon>
        <taxon>Dikarya</taxon>
        <taxon>Ascomycota</taxon>
        <taxon>Pezizomycotina</taxon>
        <taxon>Dothideomycetes</taxon>
        <taxon>Dothideomycetes incertae sedis</taxon>
        <taxon>Coniosporium</taxon>
    </lineage>
</organism>
<dbReference type="AlphaFoldDB" id="R7YNV4"/>
<dbReference type="GeneID" id="19900038"/>
<evidence type="ECO:0000313" key="2">
    <source>
        <dbReference type="Proteomes" id="UP000016924"/>
    </source>
</evidence>